<organism evidence="1 2">
    <name type="scientific">Hymenobacter segetis</name>
    <dbReference type="NCBI Taxonomy" id="2025509"/>
    <lineage>
        <taxon>Bacteria</taxon>
        <taxon>Pseudomonadati</taxon>
        <taxon>Bacteroidota</taxon>
        <taxon>Cytophagia</taxon>
        <taxon>Cytophagales</taxon>
        <taxon>Hymenobacteraceae</taxon>
        <taxon>Hymenobacter</taxon>
    </lineage>
</organism>
<sequence length="80" mass="8648">MLLFLLTQAGFFPISWTPVEGTSPGRTYVRPSAKGIVRAFVPDGHQEVELYAGRAAAGELRYRGPVGSDAELQRLLTTVG</sequence>
<gene>
    <name evidence="1" type="ORF">AAFH49_12390</name>
</gene>
<reference evidence="1 2" key="1">
    <citation type="journal article" date="2018" name="Arch. Microbiol.">
        <title>Hymenobacter segetis sp. nov., isolated from soil.</title>
        <authorList>
            <person name="Ten L.N."/>
            <person name="Lim S.J."/>
            <person name="Kim B.O."/>
            <person name="Kang I.K."/>
            <person name="Jung H.Y."/>
        </authorList>
    </citation>
    <scope>NUCLEOTIDE SEQUENCE [LARGE SCALE GENOMIC DNA]</scope>
    <source>
        <strain evidence="1 2">S7-3-11</strain>
    </source>
</reference>
<proteinExistence type="predicted"/>
<comment type="caution">
    <text evidence="1">The sequence shown here is derived from an EMBL/GenBank/DDBJ whole genome shotgun (WGS) entry which is preliminary data.</text>
</comment>
<evidence type="ECO:0000313" key="2">
    <source>
        <dbReference type="Proteomes" id="UP001479606"/>
    </source>
</evidence>
<evidence type="ECO:0000313" key="1">
    <source>
        <dbReference type="EMBL" id="MEL5995008.1"/>
    </source>
</evidence>
<name>A0ABU9LWX5_9BACT</name>
<dbReference type="EMBL" id="JBCEVZ010000027">
    <property type="protein sequence ID" value="MEL5995008.1"/>
    <property type="molecule type" value="Genomic_DNA"/>
</dbReference>
<dbReference type="RefSeq" id="WP_342298501.1">
    <property type="nucleotide sequence ID" value="NZ_JBCEVZ010000027.1"/>
</dbReference>
<protein>
    <submittedName>
        <fullName evidence="1">Uncharacterized protein</fullName>
    </submittedName>
</protein>
<dbReference type="Proteomes" id="UP001479606">
    <property type="component" value="Unassembled WGS sequence"/>
</dbReference>
<accession>A0ABU9LWX5</accession>
<keyword evidence="2" id="KW-1185">Reference proteome</keyword>